<comment type="similarity">
    <text evidence="10">Belongs to the mitochondrial carrier (TC 2.A.29) family.</text>
</comment>
<evidence type="ECO:0000313" key="13">
    <source>
        <dbReference type="EMBL" id="KAG7764018.1"/>
    </source>
</evidence>
<evidence type="ECO:0000256" key="2">
    <source>
        <dbReference type="ARBA" id="ARBA00022448"/>
    </source>
</evidence>
<evidence type="ECO:0000256" key="4">
    <source>
        <dbReference type="ARBA" id="ARBA00022737"/>
    </source>
</evidence>
<dbReference type="InterPro" id="IPR002067">
    <property type="entry name" value="MCP"/>
</dbReference>
<keyword evidence="7" id="KW-0496">Mitochondrion</keyword>
<dbReference type="Proteomes" id="UP000697297">
    <property type="component" value="Unassembled WGS sequence"/>
</dbReference>
<evidence type="ECO:0000313" key="14">
    <source>
        <dbReference type="Proteomes" id="UP000697297"/>
    </source>
</evidence>
<dbReference type="InterPro" id="IPR023395">
    <property type="entry name" value="MCP_dom_sf"/>
</dbReference>
<keyword evidence="5" id="KW-0999">Mitochondrion inner membrane</keyword>
<evidence type="ECO:0000256" key="11">
    <source>
        <dbReference type="SAM" id="Phobius"/>
    </source>
</evidence>
<feature type="transmembrane region" description="Helical" evidence="11">
    <location>
        <begin position="172"/>
        <end position="193"/>
    </location>
</feature>
<keyword evidence="14" id="KW-1185">Reference proteome</keyword>
<sequence length="289" mass="31950">MSNSNLRQGVEVPPYISATGGAVSGLVTRMVIAPIDIIKIRLQLNGGQDRYRGIIQTVRTILYNEGVRAFWKGNLPAEIMYLIYGATQFATYSTLNQLVSETEKTLELKVPGSIHAVTIGALSGCISTVMSYPFDVLRTRLAAKENPYFTSILTEAGEMYAKDGLRAFFRGIQLSIGYVSISMGVSFGVYSFYKDHMANTPLESAAGLVAGTISKTVVYPLDLVKRRRHMAYEGRFVATMRYFLATEGIRGAYHGLTPALIKAAPTAAVSFWCYEWTVDWLMRANNKFS</sequence>
<reference evidence="12 14" key="1">
    <citation type="journal article" date="2021" name="G3 (Bethesda)">
        <title>Genomic diversity, chromosomal rearrangements, and interspecies hybridization in the ogataea polymorpha species complex.</title>
        <authorList>
            <person name="Hanson S.J."/>
            <person name="Cinneide E.O."/>
            <person name="Salzberg L.I."/>
            <person name="Wolfe K.H."/>
            <person name="McGowan J."/>
            <person name="Fitzpatrick D.A."/>
            <person name="Matlin K."/>
        </authorList>
    </citation>
    <scope>NUCLEOTIDE SEQUENCE</scope>
    <source>
        <strain evidence="13">81-436-3</strain>
        <strain evidence="12">83-405-1</strain>
    </source>
</reference>
<dbReference type="EMBL" id="JAHLUH010000007">
    <property type="protein sequence ID" value="KAG7727167.1"/>
    <property type="molecule type" value="Genomic_DNA"/>
</dbReference>
<accession>A0AAN6D5Q8</accession>
<feature type="repeat" description="Solcar" evidence="9">
    <location>
        <begin position="12"/>
        <end position="98"/>
    </location>
</feature>
<proteinExistence type="inferred from homology"/>
<evidence type="ECO:0000256" key="3">
    <source>
        <dbReference type="ARBA" id="ARBA00022692"/>
    </source>
</evidence>
<evidence type="ECO:0000256" key="10">
    <source>
        <dbReference type="RuleBase" id="RU000488"/>
    </source>
</evidence>
<keyword evidence="6 11" id="KW-1133">Transmembrane helix</keyword>
<comment type="subcellular location">
    <subcellularLocation>
        <location evidence="1">Mitochondrion inner membrane</location>
        <topology evidence="1">Multi-pass membrane protein</topology>
    </subcellularLocation>
</comment>
<dbReference type="PROSITE" id="PS50920">
    <property type="entry name" value="SOLCAR"/>
    <property type="match status" value="3"/>
</dbReference>
<gene>
    <name evidence="12" type="ORF">KL933_002876</name>
    <name evidence="13" type="ORF">KL946_003458</name>
</gene>
<dbReference type="Proteomes" id="UP000738402">
    <property type="component" value="Unassembled WGS sequence"/>
</dbReference>
<dbReference type="Gene3D" id="1.50.40.10">
    <property type="entry name" value="Mitochondrial carrier domain"/>
    <property type="match status" value="1"/>
</dbReference>
<dbReference type="PRINTS" id="PR00926">
    <property type="entry name" value="MITOCARRIER"/>
</dbReference>
<dbReference type="GO" id="GO:0005743">
    <property type="term" value="C:mitochondrial inner membrane"/>
    <property type="evidence" value="ECO:0007669"/>
    <property type="project" value="UniProtKB-SubCell"/>
</dbReference>
<dbReference type="SUPFAM" id="SSF103506">
    <property type="entry name" value="Mitochondrial carrier"/>
    <property type="match status" value="1"/>
</dbReference>
<dbReference type="PANTHER" id="PTHR24089">
    <property type="entry name" value="SOLUTE CARRIER FAMILY 25"/>
    <property type="match status" value="1"/>
</dbReference>
<keyword evidence="3 9" id="KW-0812">Transmembrane</keyword>
<evidence type="ECO:0000256" key="5">
    <source>
        <dbReference type="ARBA" id="ARBA00022792"/>
    </source>
</evidence>
<feature type="repeat" description="Solcar" evidence="9">
    <location>
        <begin position="198"/>
        <end position="280"/>
    </location>
</feature>
<keyword evidence="4" id="KW-0677">Repeat</keyword>
<keyword evidence="2 10" id="KW-0813">Transport</keyword>
<protein>
    <recommendedName>
        <fullName evidence="16">Mitochondrial thiamine pyrophosphate carrier 1</fullName>
    </recommendedName>
</protein>
<dbReference type="InterPro" id="IPR018108">
    <property type="entry name" value="MCP_transmembrane"/>
</dbReference>
<evidence type="ECO:0000256" key="7">
    <source>
        <dbReference type="ARBA" id="ARBA00023128"/>
    </source>
</evidence>
<keyword evidence="8 9" id="KW-0472">Membrane</keyword>
<organism evidence="12 15">
    <name type="scientific">Ogataea haglerorum</name>
    <dbReference type="NCBI Taxonomy" id="1937702"/>
    <lineage>
        <taxon>Eukaryota</taxon>
        <taxon>Fungi</taxon>
        <taxon>Dikarya</taxon>
        <taxon>Ascomycota</taxon>
        <taxon>Saccharomycotina</taxon>
        <taxon>Pichiomycetes</taxon>
        <taxon>Pichiales</taxon>
        <taxon>Pichiaceae</taxon>
        <taxon>Ogataea</taxon>
    </lineage>
</organism>
<comment type="caution">
    <text evidence="12">The sequence shown here is derived from an EMBL/GenBank/DDBJ whole genome shotgun (WGS) entry which is preliminary data.</text>
</comment>
<dbReference type="EMBL" id="JAHLUN010000009">
    <property type="protein sequence ID" value="KAG7764018.1"/>
    <property type="molecule type" value="Genomic_DNA"/>
</dbReference>
<evidence type="ECO:0000313" key="15">
    <source>
        <dbReference type="Proteomes" id="UP000738402"/>
    </source>
</evidence>
<feature type="repeat" description="Solcar" evidence="9">
    <location>
        <begin position="111"/>
        <end position="196"/>
    </location>
</feature>
<dbReference type="AlphaFoldDB" id="A0AAN6D5Q8"/>
<evidence type="ECO:0000256" key="9">
    <source>
        <dbReference type="PROSITE-ProRule" id="PRU00282"/>
    </source>
</evidence>
<dbReference type="Pfam" id="PF00153">
    <property type="entry name" value="Mito_carr"/>
    <property type="match status" value="3"/>
</dbReference>
<evidence type="ECO:0000256" key="8">
    <source>
        <dbReference type="ARBA" id="ARBA00023136"/>
    </source>
</evidence>
<evidence type="ECO:0000256" key="1">
    <source>
        <dbReference type="ARBA" id="ARBA00004448"/>
    </source>
</evidence>
<evidence type="ECO:0008006" key="16">
    <source>
        <dbReference type="Google" id="ProtNLM"/>
    </source>
</evidence>
<evidence type="ECO:0000256" key="6">
    <source>
        <dbReference type="ARBA" id="ARBA00022989"/>
    </source>
</evidence>
<dbReference type="GO" id="GO:0055085">
    <property type="term" value="P:transmembrane transport"/>
    <property type="evidence" value="ECO:0007669"/>
    <property type="project" value="InterPro"/>
</dbReference>
<name>A0AAN6D5Q8_9ASCO</name>
<evidence type="ECO:0000313" key="12">
    <source>
        <dbReference type="EMBL" id="KAG7727167.1"/>
    </source>
</evidence>